<feature type="transmembrane region" description="Helical" evidence="2">
    <location>
        <begin position="30"/>
        <end position="52"/>
    </location>
</feature>
<feature type="region of interest" description="Disordered" evidence="1">
    <location>
        <begin position="87"/>
        <end position="123"/>
    </location>
</feature>
<sequence>MIAALKAHAGWLVHALGLARNPLRRPIDRVAAAISVLLLLVALAAVPAAAVFGKTLHERLAERAAVAAATSHPVTAVLLTPPSLSTPASEGYNQDSLTSTASVQWQTGSGPRTETMQVPAGSSRGDTLTIWADQHGDRVPPPPTQSSVTASAIFAALLVLLIAELACFGLIGGTQHLARLLALRGWEREWAFLQRGGTWSQR</sequence>
<name>A0ABW3FWQ0_9PSEU</name>
<protein>
    <recommendedName>
        <fullName evidence="5">Transmembrane protein</fullName>
    </recommendedName>
</protein>
<organism evidence="3 4">
    <name type="scientific">Saccharopolyspora rosea</name>
    <dbReference type="NCBI Taxonomy" id="524884"/>
    <lineage>
        <taxon>Bacteria</taxon>
        <taxon>Bacillati</taxon>
        <taxon>Actinomycetota</taxon>
        <taxon>Actinomycetes</taxon>
        <taxon>Pseudonocardiales</taxon>
        <taxon>Pseudonocardiaceae</taxon>
        <taxon>Saccharopolyspora</taxon>
    </lineage>
</organism>
<keyword evidence="4" id="KW-1185">Reference proteome</keyword>
<dbReference type="EMBL" id="JBHTIW010000026">
    <property type="protein sequence ID" value="MFD0922921.1"/>
    <property type="molecule type" value="Genomic_DNA"/>
</dbReference>
<dbReference type="PANTHER" id="PTHR42305">
    <property type="entry name" value="MEMBRANE PROTEIN RV1733C-RELATED"/>
    <property type="match status" value="1"/>
</dbReference>
<keyword evidence="2" id="KW-0812">Transmembrane</keyword>
<keyword evidence="2" id="KW-1133">Transmembrane helix</keyword>
<keyword evidence="2" id="KW-0472">Membrane</keyword>
<evidence type="ECO:0008006" key="5">
    <source>
        <dbReference type="Google" id="ProtNLM"/>
    </source>
</evidence>
<evidence type="ECO:0000313" key="3">
    <source>
        <dbReference type="EMBL" id="MFD0922921.1"/>
    </source>
</evidence>
<reference evidence="4" key="1">
    <citation type="journal article" date="2019" name="Int. J. Syst. Evol. Microbiol.">
        <title>The Global Catalogue of Microorganisms (GCM) 10K type strain sequencing project: providing services to taxonomists for standard genome sequencing and annotation.</title>
        <authorList>
            <consortium name="The Broad Institute Genomics Platform"/>
            <consortium name="The Broad Institute Genome Sequencing Center for Infectious Disease"/>
            <person name="Wu L."/>
            <person name="Ma J."/>
        </authorList>
    </citation>
    <scope>NUCLEOTIDE SEQUENCE [LARGE SCALE GENOMIC DNA]</scope>
    <source>
        <strain evidence="4">CCUG 56401</strain>
    </source>
</reference>
<comment type="caution">
    <text evidence="3">The sequence shown here is derived from an EMBL/GenBank/DDBJ whole genome shotgun (WGS) entry which is preliminary data.</text>
</comment>
<proteinExistence type="predicted"/>
<dbReference type="RefSeq" id="WP_263251419.1">
    <property type="nucleotide sequence ID" value="NZ_BAABLT010000055.1"/>
</dbReference>
<dbReference type="InterPro" id="IPR039708">
    <property type="entry name" value="MT1774/Rv1733c-like"/>
</dbReference>
<feature type="transmembrane region" description="Helical" evidence="2">
    <location>
        <begin position="148"/>
        <end position="171"/>
    </location>
</feature>
<evidence type="ECO:0000256" key="1">
    <source>
        <dbReference type="SAM" id="MobiDB-lite"/>
    </source>
</evidence>
<dbReference type="Proteomes" id="UP001597018">
    <property type="component" value="Unassembled WGS sequence"/>
</dbReference>
<evidence type="ECO:0000313" key="4">
    <source>
        <dbReference type="Proteomes" id="UP001597018"/>
    </source>
</evidence>
<accession>A0ABW3FWQ0</accession>
<evidence type="ECO:0000256" key="2">
    <source>
        <dbReference type="SAM" id="Phobius"/>
    </source>
</evidence>
<gene>
    <name evidence="3" type="ORF">ACFQ16_24515</name>
</gene>
<feature type="compositionally biased region" description="Polar residues" evidence="1">
    <location>
        <begin position="87"/>
        <end position="116"/>
    </location>
</feature>
<dbReference type="PANTHER" id="PTHR42305:SF1">
    <property type="entry name" value="MEMBRANE PROTEIN RV1733C-RELATED"/>
    <property type="match status" value="1"/>
</dbReference>